<dbReference type="InterPro" id="IPR011989">
    <property type="entry name" value="ARM-like"/>
</dbReference>
<feature type="region of interest" description="Disordered" evidence="8">
    <location>
        <begin position="906"/>
        <end position="942"/>
    </location>
</feature>
<dbReference type="Gene3D" id="1.25.10.10">
    <property type="entry name" value="Leucine-rich Repeat Variant"/>
    <property type="match status" value="1"/>
</dbReference>
<keyword evidence="6" id="KW-0226">DNA condensation</keyword>
<dbReference type="PANTHER" id="PTHR14418">
    <property type="entry name" value="CONDENSIN COMPLEX SUBUNIT 3-RELATED"/>
    <property type="match status" value="1"/>
</dbReference>
<feature type="domain" description="Nuclear condensin complex subunit 3 C-terminal" evidence="9">
    <location>
        <begin position="548"/>
        <end position="851"/>
    </location>
</feature>
<evidence type="ECO:0000259" key="9">
    <source>
        <dbReference type="Pfam" id="PF12719"/>
    </source>
</evidence>
<evidence type="ECO:0000256" key="1">
    <source>
        <dbReference type="ARBA" id="ARBA00004286"/>
    </source>
</evidence>
<dbReference type="GO" id="GO:0007076">
    <property type="term" value="P:mitotic chromosome condensation"/>
    <property type="evidence" value="ECO:0007669"/>
    <property type="project" value="InterPro"/>
</dbReference>
<reference evidence="11" key="1">
    <citation type="submission" date="2025-08" db="UniProtKB">
        <authorList>
            <consortium name="RefSeq"/>
        </authorList>
    </citation>
    <scope>IDENTIFICATION</scope>
</reference>
<evidence type="ECO:0000313" key="10">
    <source>
        <dbReference type="Proteomes" id="UP000695007"/>
    </source>
</evidence>
<keyword evidence="5" id="KW-0498">Mitosis</keyword>
<dbReference type="RefSeq" id="XP_011504052.1">
    <property type="nucleotide sequence ID" value="XM_011505750.1"/>
</dbReference>
<dbReference type="SUPFAM" id="SSF48371">
    <property type="entry name" value="ARM repeat"/>
    <property type="match status" value="1"/>
</dbReference>
<evidence type="ECO:0000256" key="8">
    <source>
        <dbReference type="SAM" id="MobiDB-lite"/>
    </source>
</evidence>
<keyword evidence="3" id="KW-0158">Chromosome</keyword>
<keyword evidence="7" id="KW-0131">Cell cycle</keyword>
<dbReference type="Proteomes" id="UP000695007">
    <property type="component" value="Unplaced"/>
</dbReference>
<name>A0AAJ7E191_9HYME</name>
<dbReference type="Pfam" id="PF12719">
    <property type="entry name" value="Cnd3"/>
    <property type="match status" value="1"/>
</dbReference>
<keyword evidence="4" id="KW-0132">Cell division</keyword>
<dbReference type="GO" id="GO:0005737">
    <property type="term" value="C:cytoplasm"/>
    <property type="evidence" value="ECO:0007669"/>
    <property type="project" value="TreeGrafter"/>
</dbReference>
<accession>A0AAJ7E191</accession>
<evidence type="ECO:0000256" key="5">
    <source>
        <dbReference type="ARBA" id="ARBA00022776"/>
    </source>
</evidence>
<comment type="subcellular location">
    <subcellularLocation>
        <location evidence="1">Chromosome</location>
    </subcellularLocation>
</comment>
<protein>
    <submittedName>
        <fullName evidence="11">Condensin complex subunit 3</fullName>
    </submittedName>
</protein>
<dbReference type="InterPro" id="IPR016024">
    <property type="entry name" value="ARM-type_fold"/>
</dbReference>
<evidence type="ECO:0000256" key="3">
    <source>
        <dbReference type="ARBA" id="ARBA00022454"/>
    </source>
</evidence>
<evidence type="ECO:0000256" key="2">
    <source>
        <dbReference type="ARBA" id="ARBA00006533"/>
    </source>
</evidence>
<dbReference type="GO" id="GO:0000793">
    <property type="term" value="C:condensed chromosome"/>
    <property type="evidence" value="ECO:0007669"/>
    <property type="project" value="TreeGrafter"/>
</dbReference>
<dbReference type="GeneID" id="105367119"/>
<organism evidence="10 11">
    <name type="scientific">Ceratosolen solmsi marchali</name>
    <dbReference type="NCBI Taxonomy" id="326594"/>
    <lineage>
        <taxon>Eukaryota</taxon>
        <taxon>Metazoa</taxon>
        <taxon>Ecdysozoa</taxon>
        <taxon>Arthropoda</taxon>
        <taxon>Hexapoda</taxon>
        <taxon>Insecta</taxon>
        <taxon>Pterygota</taxon>
        <taxon>Neoptera</taxon>
        <taxon>Endopterygota</taxon>
        <taxon>Hymenoptera</taxon>
        <taxon>Apocrita</taxon>
        <taxon>Proctotrupomorpha</taxon>
        <taxon>Chalcidoidea</taxon>
        <taxon>Agaonidae</taxon>
        <taxon>Agaoninae</taxon>
        <taxon>Ceratosolen</taxon>
    </lineage>
</organism>
<evidence type="ECO:0000256" key="6">
    <source>
        <dbReference type="ARBA" id="ARBA00023067"/>
    </source>
</evidence>
<dbReference type="PANTHER" id="PTHR14418:SF5">
    <property type="entry name" value="CONDENSIN COMPLEX SUBUNIT 3"/>
    <property type="match status" value="1"/>
</dbReference>
<evidence type="ECO:0000256" key="4">
    <source>
        <dbReference type="ARBA" id="ARBA00022618"/>
    </source>
</evidence>
<keyword evidence="10" id="KW-1185">Reference proteome</keyword>
<dbReference type="InterPro" id="IPR025977">
    <property type="entry name" value="Cnd3_C"/>
</dbReference>
<evidence type="ECO:0000313" key="11">
    <source>
        <dbReference type="RefSeq" id="XP_011504052.1"/>
    </source>
</evidence>
<sequence>MPIRIEPNKISEVFHAVQYNRTCHQNYMKKLRKYYDKMDFKYFVREFISNLTIPLTYIEKHPNVENTLQFAAKFAISLQPQSDNEEEYEEVCAFLEQIFIFLLTHHGAKDVAVRFRVCYFLNMILDTMGDNATIEDELCNRILQCMMERILDKSPKVRAQAAIALNRLQEPNNKACSVISVYLFHLSRDPSAEVRRVILTKMAKNKITLNAAINRTRDVDDSVRKMAYLFISKITVKSLTISQREQLINNGLRDRSDMIKKCVREILIPSWLRYYDKNYINFIKAIDAEHAAETTALALSCLFKNEDIGNLIEQLPIDKTKFVPIEQLSSEIILYWRCLVEFLKNENYIDEFDQIMPELSLFCSYIKDFITLIDTRTNKQYEHITQQFILHQLFEMVKLHDLSDEMGRKNLKELILDTLQTHYCSEKINECIVKYFDKVVPDVTDRVALLVEVINEIRMPTKINAIVPMSDDERHERKMMKAKLGMQLLELEDDEYSAIQRKDYSTAQAISIKVASLRAEIENLSKEPEVTETQNPCEEKTDPETVMQCLQIMYYMMQSITITILTPALRTLMDSIALPYINLQNNHDRVLSLALKCVGLCCHVDKDLAKKYFMMYFLYISESGNEDVWIAATEVIFDLLLKYGFEHFDITQEDSNNIQFNSSKRSRSVRLYSHNDEDINVNDKQISYTDSSNNVIKALMALLDSQIVNLQSVATEGLCKLILHKRISGHHLISQLLILWHSQAAKENPFLSQCLCNFFNLYISKVSESQAILEEAYLPTLKTLANAPEMSTLQEIDVLRVSEVIISLTCCAIHNNYSIHNQLTYTILSEILNPDTEILIEVLIKSLKMLDVQLDGENLKNDILKALDDVEVMLNTSGEKRLLNHINQFRAKITTPKINLSIDKENLDNQSNLGSQDENIENVDEQEDENEDEIEIENDIDI</sequence>
<feature type="compositionally biased region" description="Acidic residues" evidence="8">
    <location>
        <begin position="918"/>
        <end position="942"/>
    </location>
</feature>
<dbReference type="KEGG" id="csol:105367119"/>
<dbReference type="CTD" id="36440"/>
<dbReference type="GO" id="GO:0000796">
    <property type="term" value="C:condensin complex"/>
    <property type="evidence" value="ECO:0007669"/>
    <property type="project" value="InterPro"/>
</dbReference>
<comment type="similarity">
    <text evidence="2">Belongs to the CND3 (condensin subunit 3) family.</text>
</comment>
<dbReference type="GO" id="GO:0051301">
    <property type="term" value="P:cell division"/>
    <property type="evidence" value="ECO:0007669"/>
    <property type="project" value="UniProtKB-KW"/>
</dbReference>
<dbReference type="AlphaFoldDB" id="A0AAJ7E191"/>
<proteinExistence type="inferred from homology"/>
<dbReference type="InterPro" id="IPR027165">
    <property type="entry name" value="CND3"/>
</dbReference>
<gene>
    <name evidence="11" type="primary">LOC105367119</name>
</gene>
<evidence type="ECO:0000256" key="7">
    <source>
        <dbReference type="ARBA" id="ARBA00023306"/>
    </source>
</evidence>